<evidence type="ECO:0000256" key="11">
    <source>
        <dbReference type="ARBA" id="ARBA00048802"/>
    </source>
</evidence>
<comment type="catalytic activity">
    <reaction evidence="10">
        <text>a 5,6-dihydrouridine in tRNA + NADP(+) = a uridine in tRNA + NADPH + H(+)</text>
        <dbReference type="Rhea" id="RHEA:23624"/>
        <dbReference type="Rhea" id="RHEA-COMP:13339"/>
        <dbReference type="Rhea" id="RHEA-COMP:13887"/>
        <dbReference type="ChEBI" id="CHEBI:15378"/>
        <dbReference type="ChEBI" id="CHEBI:57783"/>
        <dbReference type="ChEBI" id="CHEBI:58349"/>
        <dbReference type="ChEBI" id="CHEBI:65315"/>
        <dbReference type="ChEBI" id="CHEBI:74443"/>
    </reaction>
</comment>
<keyword evidence="8" id="KW-0694">RNA-binding</keyword>
<evidence type="ECO:0000256" key="13">
    <source>
        <dbReference type="PIRSR" id="PIRSR006621-2"/>
    </source>
</evidence>
<keyword evidence="4" id="KW-0285">Flavoprotein</keyword>
<evidence type="ECO:0000259" key="14">
    <source>
        <dbReference type="Pfam" id="PF01207"/>
    </source>
</evidence>
<dbReference type="SUPFAM" id="SSF51395">
    <property type="entry name" value="FMN-linked oxidoreductases"/>
    <property type="match status" value="1"/>
</dbReference>
<dbReference type="CDD" id="cd02801">
    <property type="entry name" value="DUS_like_FMN"/>
    <property type="match status" value="1"/>
</dbReference>
<keyword evidence="6" id="KW-0819">tRNA processing</keyword>
<keyword evidence="3" id="KW-0820">tRNA-binding</keyword>
<name>A0A7C5LRT1_9PROT</name>
<evidence type="ECO:0000256" key="3">
    <source>
        <dbReference type="ARBA" id="ARBA00022555"/>
    </source>
</evidence>
<dbReference type="InterPro" id="IPR001269">
    <property type="entry name" value="DUS_fam"/>
</dbReference>
<comment type="function">
    <text evidence="2">Catalyzes the synthesis of 5,6-dihydrouridine (D), a modified base found in the D-loop of most tRNAs, via the reduction of the C5-C6 double bond in target uridines.</text>
</comment>
<keyword evidence="9" id="KW-0560">Oxidoreductase</keyword>
<reference evidence="15" key="1">
    <citation type="journal article" date="2020" name="mSystems">
        <title>Genome- and Community-Level Interaction Insights into Carbon Utilization and Element Cycling Functions of Hydrothermarchaeota in Hydrothermal Sediment.</title>
        <authorList>
            <person name="Zhou Z."/>
            <person name="Liu Y."/>
            <person name="Xu W."/>
            <person name="Pan J."/>
            <person name="Luo Z.H."/>
            <person name="Li M."/>
        </authorList>
    </citation>
    <scope>NUCLEOTIDE SEQUENCE [LARGE SCALE GENOMIC DNA]</scope>
    <source>
        <strain evidence="15">HyVt-485</strain>
    </source>
</reference>
<dbReference type="GO" id="GO:0000049">
    <property type="term" value="F:tRNA binding"/>
    <property type="evidence" value="ECO:0007669"/>
    <property type="project" value="UniProtKB-KW"/>
</dbReference>
<feature type="binding site" evidence="13">
    <location>
        <position position="86"/>
    </location>
    <ligand>
        <name>FMN</name>
        <dbReference type="ChEBI" id="CHEBI:58210"/>
    </ligand>
</feature>
<dbReference type="InterPro" id="IPR018517">
    <property type="entry name" value="tRNA_hU_synthase_CS"/>
</dbReference>
<comment type="catalytic activity">
    <reaction evidence="11">
        <text>a 5,6-dihydrouridine in tRNA + NAD(+) = a uridine in tRNA + NADH + H(+)</text>
        <dbReference type="Rhea" id="RHEA:54452"/>
        <dbReference type="Rhea" id="RHEA-COMP:13339"/>
        <dbReference type="Rhea" id="RHEA-COMP:13887"/>
        <dbReference type="ChEBI" id="CHEBI:15378"/>
        <dbReference type="ChEBI" id="CHEBI:57540"/>
        <dbReference type="ChEBI" id="CHEBI:57945"/>
        <dbReference type="ChEBI" id="CHEBI:65315"/>
        <dbReference type="ChEBI" id="CHEBI:74443"/>
    </reaction>
</comment>
<sequence>TIRKMAGGGVIEPLTIQLVGREAKWMALGAKIVEECGADIIDINMGCPARRVTRGLSGSALMRDLDHAVTLIDAVIGAVSVPVTLKMRLGWDSNSINAAELAVRAQDAGIKMITVHGRTRCQFYKGNADWGAVKSVKDIVDIPVIVNGDILSADDAKRALEQSGADGVMVGRGVIGAPWKVSTIDAALNHEPEQPKIGPESALKVAINHYDDILNFYGSERGRKVARKHLAGYVEHAPVNIPGRLRGHLKSEICKLSSPDRVKTRLEQVYLTPQVLKEYAA</sequence>
<dbReference type="InterPro" id="IPR024036">
    <property type="entry name" value="tRNA-dHydroUridine_Synthase_C"/>
</dbReference>
<accession>A0A7C5LRT1</accession>
<evidence type="ECO:0000256" key="5">
    <source>
        <dbReference type="ARBA" id="ARBA00022643"/>
    </source>
</evidence>
<dbReference type="Proteomes" id="UP000885830">
    <property type="component" value="Unassembled WGS sequence"/>
</dbReference>
<evidence type="ECO:0000256" key="4">
    <source>
        <dbReference type="ARBA" id="ARBA00022630"/>
    </source>
</evidence>
<proteinExistence type="predicted"/>
<dbReference type="Gene3D" id="1.10.1200.80">
    <property type="entry name" value="Putative flavin oxidoreducatase, domain 2"/>
    <property type="match status" value="1"/>
</dbReference>
<dbReference type="Gene3D" id="3.20.20.70">
    <property type="entry name" value="Aldolase class I"/>
    <property type="match status" value="1"/>
</dbReference>
<evidence type="ECO:0000256" key="9">
    <source>
        <dbReference type="ARBA" id="ARBA00023002"/>
    </source>
</evidence>
<keyword evidence="13" id="KW-0547">Nucleotide-binding</keyword>
<dbReference type="AlphaFoldDB" id="A0A7C5LRT1"/>
<dbReference type="PIRSF" id="PIRSF006621">
    <property type="entry name" value="Dus"/>
    <property type="match status" value="1"/>
</dbReference>
<dbReference type="GO" id="GO:0017150">
    <property type="term" value="F:tRNA dihydrouridine synthase activity"/>
    <property type="evidence" value="ECO:0007669"/>
    <property type="project" value="InterPro"/>
</dbReference>
<organism evidence="15">
    <name type="scientific">Hellea balneolensis</name>
    <dbReference type="NCBI Taxonomy" id="287478"/>
    <lineage>
        <taxon>Bacteria</taxon>
        <taxon>Pseudomonadati</taxon>
        <taxon>Pseudomonadota</taxon>
        <taxon>Alphaproteobacteria</taxon>
        <taxon>Maricaulales</taxon>
        <taxon>Robiginitomaculaceae</taxon>
        <taxon>Hellea</taxon>
    </lineage>
</organism>
<evidence type="ECO:0000256" key="6">
    <source>
        <dbReference type="ARBA" id="ARBA00022694"/>
    </source>
</evidence>
<feature type="binding site" evidence="13">
    <location>
        <position position="116"/>
    </location>
    <ligand>
        <name>FMN</name>
        <dbReference type="ChEBI" id="CHEBI:58210"/>
    </ligand>
</feature>
<feature type="binding site" evidence="13">
    <location>
        <begin position="171"/>
        <end position="172"/>
    </location>
    <ligand>
        <name>FMN</name>
        <dbReference type="ChEBI" id="CHEBI:58210"/>
    </ligand>
</feature>
<keyword evidence="7" id="KW-0521">NADP</keyword>
<dbReference type="InterPro" id="IPR035587">
    <property type="entry name" value="DUS-like_FMN-bd"/>
</dbReference>
<keyword evidence="5 13" id="KW-0288">FMN</keyword>
<dbReference type="InterPro" id="IPR013785">
    <property type="entry name" value="Aldolase_TIM"/>
</dbReference>
<evidence type="ECO:0000256" key="12">
    <source>
        <dbReference type="PIRSR" id="PIRSR006621-1"/>
    </source>
</evidence>
<evidence type="ECO:0000256" key="8">
    <source>
        <dbReference type="ARBA" id="ARBA00022884"/>
    </source>
</evidence>
<evidence type="ECO:0000313" key="15">
    <source>
        <dbReference type="EMBL" id="HHL42357.1"/>
    </source>
</evidence>
<dbReference type="EMBL" id="DRMJ01000095">
    <property type="protein sequence ID" value="HHL42357.1"/>
    <property type="molecule type" value="Genomic_DNA"/>
</dbReference>
<comment type="caution">
    <text evidence="15">The sequence shown here is derived from an EMBL/GenBank/DDBJ whole genome shotgun (WGS) entry which is preliminary data.</text>
</comment>
<comment type="cofactor">
    <cofactor evidence="1 13">
        <name>FMN</name>
        <dbReference type="ChEBI" id="CHEBI:58210"/>
    </cofactor>
</comment>
<evidence type="ECO:0000256" key="1">
    <source>
        <dbReference type="ARBA" id="ARBA00001917"/>
    </source>
</evidence>
<feature type="domain" description="DUS-like FMN-binding" evidence="14">
    <location>
        <begin position="12"/>
        <end position="240"/>
    </location>
</feature>
<feature type="binding site" evidence="13">
    <location>
        <position position="17"/>
    </location>
    <ligand>
        <name>FMN</name>
        <dbReference type="ChEBI" id="CHEBI:58210"/>
    </ligand>
</feature>
<evidence type="ECO:0000256" key="10">
    <source>
        <dbReference type="ARBA" id="ARBA00048205"/>
    </source>
</evidence>
<feature type="non-terminal residue" evidence="15">
    <location>
        <position position="1"/>
    </location>
</feature>
<gene>
    <name evidence="15" type="ORF">ENJ42_01960</name>
</gene>
<dbReference type="PANTHER" id="PTHR45846">
    <property type="entry name" value="TRNA-DIHYDROURIDINE(47) SYNTHASE [NAD(P)(+)]-LIKE"/>
    <property type="match status" value="1"/>
</dbReference>
<dbReference type="PANTHER" id="PTHR45846:SF1">
    <property type="entry name" value="TRNA-DIHYDROURIDINE(47) SYNTHASE [NAD(P)(+)]-LIKE"/>
    <property type="match status" value="1"/>
</dbReference>
<feature type="active site" description="Proton donor" evidence="12">
    <location>
        <position position="47"/>
    </location>
</feature>
<dbReference type="Pfam" id="PF01207">
    <property type="entry name" value="Dus"/>
    <property type="match status" value="1"/>
</dbReference>
<dbReference type="GO" id="GO:0050660">
    <property type="term" value="F:flavin adenine dinucleotide binding"/>
    <property type="evidence" value="ECO:0007669"/>
    <property type="project" value="InterPro"/>
</dbReference>
<evidence type="ECO:0000256" key="7">
    <source>
        <dbReference type="ARBA" id="ARBA00022857"/>
    </source>
</evidence>
<dbReference type="PROSITE" id="PS01136">
    <property type="entry name" value="UPF0034"/>
    <property type="match status" value="1"/>
</dbReference>
<protein>
    <submittedName>
        <fullName evidence="15">tRNA dihydrouridine synthase DusB</fullName>
    </submittedName>
</protein>
<evidence type="ECO:0000256" key="2">
    <source>
        <dbReference type="ARBA" id="ARBA00002790"/>
    </source>
</evidence>